<keyword evidence="6" id="KW-0009">Actin-binding</keyword>
<dbReference type="SMART" id="SM00461">
    <property type="entry name" value="WH1"/>
    <property type="match status" value="1"/>
</dbReference>
<feature type="compositionally biased region" description="Pro residues" evidence="9">
    <location>
        <begin position="421"/>
        <end position="446"/>
    </location>
</feature>
<dbReference type="Pfam" id="PF00568">
    <property type="entry name" value="WH1"/>
    <property type="match status" value="1"/>
</dbReference>
<evidence type="ECO:0000313" key="11">
    <source>
        <dbReference type="EMBL" id="CAF3423824.1"/>
    </source>
</evidence>
<keyword evidence="7" id="KW-0206">Cytoskeleton</keyword>
<dbReference type="SUPFAM" id="SSF50729">
    <property type="entry name" value="PH domain-like"/>
    <property type="match status" value="1"/>
</dbReference>
<dbReference type="InterPro" id="IPR014885">
    <property type="entry name" value="VASP_tetra"/>
</dbReference>
<gene>
    <name evidence="11" type="ORF">KIK155_LOCUS10196</name>
    <name evidence="12" type="ORF">TOA249_LOCUS617</name>
</gene>
<evidence type="ECO:0000256" key="1">
    <source>
        <dbReference type="ARBA" id="ARBA00004245"/>
    </source>
</evidence>
<dbReference type="GO" id="GO:0005856">
    <property type="term" value="C:cytoskeleton"/>
    <property type="evidence" value="ECO:0007669"/>
    <property type="project" value="UniProtKB-SubCell"/>
</dbReference>
<comment type="similarity">
    <text evidence="3">Belongs to the Ena/VASP family.</text>
</comment>
<feature type="compositionally biased region" description="Polar residues" evidence="9">
    <location>
        <begin position="18"/>
        <end position="46"/>
    </location>
</feature>
<accession>A0A818BV43</accession>
<feature type="compositionally biased region" description="Polar residues" evidence="9">
    <location>
        <begin position="500"/>
        <end position="511"/>
    </location>
</feature>
<dbReference type="SUPFAM" id="SSF118370">
    <property type="entry name" value="Vasodilator-stimulated phosphoprotein, VASP, tetramerisation domain"/>
    <property type="match status" value="1"/>
</dbReference>
<evidence type="ECO:0000256" key="8">
    <source>
        <dbReference type="ARBA" id="ARBA00023273"/>
    </source>
</evidence>
<evidence type="ECO:0000259" key="10">
    <source>
        <dbReference type="PROSITE" id="PS50229"/>
    </source>
</evidence>
<dbReference type="GO" id="GO:0030027">
    <property type="term" value="C:lamellipodium"/>
    <property type="evidence" value="ECO:0007669"/>
    <property type="project" value="UniProtKB-SubCell"/>
</dbReference>
<evidence type="ECO:0000313" key="12">
    <source>
        <dbReference type="EMBL" id="CAF4467130.1"/>
    </source>
</evidence>
<feature type="region of interest" description="Disordered" evidence="9">
    <location>
        <begin position="395"/>
        <end position="477"/>
    </location>
</feature>
<dbReference type="Gene3D" id="1.20.5.1160">
    <property type="entry name" value="Vasodilator-stimulated phosphoprotein"/>
    <property type="match status" value="1"/>
</dbReference>
<proteinExistence type="inferred from homology"/>
<comment type="subcellular location">
    <subcellularLocation>
        <location evidence="2">Cell projection</location>
        <location evidence="2">Lamellipodium</location>
    </subcellularLocation>
    <subcellularLocation>
        <location evidence="1">Cytoplasm</location>
        <location evidence="1">Cytoskeleton</location>
    </subcellularLocation>
</comment>
<keyword evidence="8" id="KW-0966">Cell projection</keyword>
<feature type="compositionally biased region" description="Polar residues" evidence="9">
    <location>
        <begin position="462"/>
        <end position="471"/>
    </location>
</feature>
<dbReference type="InterPro" id="IPR000697">
    <property type="entry name" value="WH1/EVH1_dom"/>
</dbReference>
<feature type="compositionally biased region" description="Low complexity" evidence="9">
    <location>
        <begin position="512"/>
        <end position="524"/>
    </location>
</feature>
<reference evidence="11" key="1">
    <citation type="submission" date="2021-02" db="EMBL/GenBank/DDBJ databases">
        <authorList>
            <person name="Nowell W R."/>
        </authorList>
    </citation>
    <scope>NUCLEOTIDE SEQUENCE</scope>
</reference>
<name>A0A818BV43_9BILA</name>
<dbReference type="GO" id="GO:0003779">
    <property type="term" value="F:actin binding"/>
    <property type="evidence" value="ECO:0007669"/>
    <property type="project" value="UniProtKB-KW"/>
</dbReference>
<evidence type="ECO:0000256" key="2">
    <source>
        <dbReference type="ARBA" id="ARBA00004510"/>
    </source>
</evidence>
<dbReference type="GO" id="GO:0005737">
    <property type="term" value="C:cytoplasm"/>
    <property type="evidence" value="ECO:0007669"/>
    <property type="project" value="UniProtKB-ARBA"/>
</dbReference>
<evidence type="ECO:0000256" key="9">
    <source>
        <dbReference type="SAM" id="MobiDB-lite"/>
    </source>
</evidence>
<dbReference type="PANTHER" id="PTHR11202">
    <property type="entry name" value="SPROUTY-RELATED, EVH1 DOMAIN-CONTAINING PROTEIN FAMILY MEMBER"/>
    <property type="match status" value="1"/>
</dbReference>
<dbReference type="Proteomes" id="UP000663838">
    <property type="component" value="Unassembled WGS sequence"/>
</dbReference>
<dbReference type="AlphaFoldDB" id="A0A818BV43"/>
<comment type="caution">
    <text evidence="11">The sequence shown here is derived from an EMBL/GenBank/DDBJ whole genome shotgun (WGS) entry which is preliminary data.</text>
</comment>
<dbReference type="PANTHER" id="PTHR11202:SF22">
    <property type="entry name" value="PROTEIN ENABLED"/>
    <property type="match status" value="1"/>
</dbReference>
<feature type="compositionally biased region" description="Polar residues" evidence="9">
    <location>
        <begin position="260"/>
        <end position="272"/>
    </location>
</feature>
<dbReference type="InterPro" id="IPR038023">
    <property type="entry name" value="VASP_sf"/>
</dbReference>
<dbReference type="Gene3D" id="2.30.29.30">
    <property type="entry name" value="Pleckstrin-homology domain (PH domain)/Phosphotyrosine-binding domain (PTB)"/>
    <property type="match status" value="1"/>
</dbReference>
<dbReference type="Proteomes" id="UP000663865">
    <property type="component" value="Unassembled WGS sequence"/>
</dbReference>
<sequence>MRKFNAFRLKLHRDSSHRAQSTTATTSTLIPHPRSSTIVNTNHTTPTQPITISAPIIHSHEKVVINCKYHPNETYNEEQAAIIVNDNKEKQIVMSEESEKLSDEFNHIDDQPISSLSISSNQSSSSIKQGESPPIATTTSTTIMVGNTPKEDILISCKATAMIYNDTQKKWIHCAPNGPAKIQLLFAPETQTYRIVGRQIQNHEVVLNHSIIKGIKYNQATPTFHQWRDQSCVYGLNFSSKLDAQEFGATMMKILESVNGSTNMSSQTNTNAPTTLPSSTLNNNNNNNSSTTSYIRQTSQPSSSLSSTATTAVSTHSTSTTSSVSESQKQQQQQQQQQSTSSYNNQLHPNLNSINSIPISTSNNNYYSQQHQLTEDEETNYALISDSYSSYGDTSINKNNNIPPAPPLNSNMPTSGSAPSVAPPPPPPPPPLPNNLAGGPPPPPAPALVLPAANGNGGANATRKTSTTSGAPQMDLMSEMAAKFAQRRKVVDENVKPDSSHANNTNKASSKLTAATLPPTTTAPVQTSPRIGRKTNESGSTNYASADLEKLKIEILTEIKKDIEKAKQEILTAILDQQKQIKK</sequence>
<feature type="compositionally biased region" description="Low complexity" evidence="9">
    <location>
        <begin position="397"/>
        <end position="420"/>
    </location>
</feature>
<dbReference type="GO" id="GO:0017124">
    <property type="term" value="F:SH3 domain binding"/>
    <property type="evidence" value="ECO:0007669"/>
    <property type="project" value="UniProtKB-KW"/>
</dbReference>
<feature type="region of interest" description="Disordered" evidence="9">
    <location>
        <begin position="493"/>
        <end position="543"/>
    </location>
</feature>
<dbReference type="EMBL" id="CAJNYV010001467">
    <property type="protein sequence ID" value="CAF3423824.1"/>
    <property type="molecule type" value="Genomic_DNA"/>
</dbReference>
<feature type="region of interest" description="Disordered" evidence="9">
    <location>
        <begin position="260"/>
        <end position="373"/>
    </location>
</feature>
<evidence type="ECO:0000256" key="4">
    <source>
        <dbReference type="ARBA" id="ARBA00022490"/>
    </source>
</evidence>
<dbReference type="InterPro" id="IPR011993">
    <property type="entry name" value="PH-like_dom_sf"/>
</dbReference>
<evidence type="ECO:0000256" key="5">
    <source>
        <dbReference type="ARBA" id="ARBA00023036"/>
    </source>
</evidence>
<feature type="compositionally biased region" description="Low complexity" evidence="9">
    <location>
        <begin position="273"/>
        <end position="342"/>
    </location>
</feature>
<evidence type="ECO:0000313" key="13">
    <source>
        <dbReference type="Proteomes" id="UP000663865"/>
    </source>
</evidence>
<dbReference type="Pfam" id="PF08776">
    <property type="entry name" value="VASP_tetra"/>
    <property type="match status" value="1"/>
</dbReference>
<protein>
    <recommendedName>
        <fullName evidence="10">WH1 domain-containing protein</fullName>
    </recommendedName>
</protein>
<feature type="region of interest" description="Disordered" evidence="9">
    <location>
        <begin position="13"/>
        <end position="46"/>
    </location>
</feature>
<feature type="compositionally biased region" description="Low complexity" evidence="9">
    <location>
        <begin position="349"/>
        <end position="368"/>
    </location>
</feature>
<dbReference type="CDD" id="cd01207">
    <property type="entry name" value="EVH1_Ena_VASP-like"/>
    <property type="match status" value="1"/>
</dbReference>
<keyword evidence="4" id="KW-0963">Cytoplasm</keyword>
<keyword evidence="5" id="KW-0729">SH3-binding</keyword>
<organism evidence="11 13">
    <name type="scientific">Rotaria socialis</name>
    <dbReference type="NCBI Taxonomy" id="392032"/>
    <lineage>
        <taxon>Eukaryota</taxon>
        <taxon>Metazoa</taxon>
        <taxon>Spiralia</taxon>
        <taxon>Gnathifera</taxon>
        <taxon>Rotifera</taxon>
        <taxon>Eurotatoria</taxon>
        <taxon>Bdelloidea</taxon>
        <taxon>Philodinida</taxon>
        <taxon>Philodinidae</taxon>
        <taxon>Rotaria</taxon>
    </lineage>
</organism>
<evidence type="ECO:0000256" key="7">
    <source>
        <dbReference type="ARBA" id="ARBA00023212"/>
    </source>
</evidence>
<dbReference type="EMBL" id="CAJOBS010000014">
    <property type="protein sequence ID" value="CAF4467130.1"/>
    <property type="molecule type" value="Genomic_DNA"/>
</dbReference>
<feature type="domain" description="WH1" evidence="10">
    <location>
        <begin position="146"/>
        <end position="258"/>
    </location>
</feature>
<evidence type="ECO:0000256" key="6">
    <source>
        <dbReference type="ARBA" id="ARBA00023203"/>
    </source>
</evidence>
<dbReference type="PROSITE" id="PS50229">
    <property type="entry name" value="WH1"/>
    <property type="match status" value="1"/>
</dbReference>
<feature type="region of interest" description="Disordered" evidence="9">
    <location>
        <begin position="112"/>
        <end position="140"/>
    </location>
</feature>
<evidence type="ECO:0000256" key="3">
    <source>
        <dbReference type="ARBA" id="ARBA00009785"/>
    </source>
</evidence>